<reference evidence="2 3" key="1">
    <citation type="submission" date="2024-09" db="EMBL/GenBank/DDBJ databases">
        <title>Chromosome-scale assembly of Riccia sorocarpa.</title>
        <authorList>
            <person name="Paukszto L."/>
        </authorList>
    </citation>
    <scope>NUCLEOTIDE SEQUENCE [LARGE SCALE GENOMIC DNA]</scope>
    <source>
        <strain evidence="2">LP-2024</strain>
        <tissue evidence="2">Aerial parts of the thallus</tissue>
    </source>
</reference>
<dbReference type="InterPro" id="IPR040225">
    <property type="entry name" value="GIL1-like"/>
</dbReference>
<dbReference type="AlphaFoldDB" id="A0ABD3GGY9"/>
<evidence type="ECO:0000259" key="1">
    <source>
        <dbReference type="Pfam" id="PF24994"/>
    </source>
</evidence>
<evidence type="ECO:0000313" key="3">
    <source>
        <dbReference type="Proteomes" id="UP001633002"/>
    </source>
</evidence>
<gene>
    <name evidence="2" type="ORF">R1sor_027400</name>
</gene>
<dbReference type="Pfam" id="PF24994">
    <property type="entry name" value="GIL1_IRKI_C"/>
    <property type="match status" value="1"/>
</dbReference>
<comment type="caution">
    <text evidence="2">The sequence shown here is derived from an EMBL/GenBank/DDBJ whole genome shotgun (WGS) entry which is preliminary data.</text>
</comment>
<proteinExistence type="predicted"/>
<protein>
    <recommendedName>
        <fullName evidence="1">GIL1/IRKI C-terminal domain-containing protein</fullName>
    </recommendedName>
</protein>
<dbReference type="EMBL" id="JBJQOH010000008">
    <property type="protein sequence ID" value="KAL3677452.1"/>
    <property type="molecule type" value="Genomic_DNA"/>
</dbReference>
<sequence>MTAYTVRPVLRPIATAYTKKKRTAKLVQTIKYFKERALRKLEDELTETAARYERFRKEFAGHVKQKNDLRLILLAMFRNLVIYPDFDKLQNSVPMRFEVFAIIADLIEANQQMDQNYTNWMIRQENFVGRIREQIMSAVNWTSTAVRDVATQRGTSQVNAKTSVESEEDVQRQTDFSKAPVGLPVCDSKSHGFYADDSVNPMDLVRAVHKLKTLFQSFSRRFWNSAERILQNVEALSPLDSRYSGVHFIRKHHVVSYGLKAWINEGFFKNFEKEDFAGGMIRTVNPTTRCKLSSQDDEDQRFSAFRLKKLRWLVKKFRLLHPSSSEVDTVVEAEQVLRALGGAFLLMEFDNVIREVWALHKVAFSFSSPAVITRFERGAAVDAVHMDAIEKLEDEDMVIRVGFTISPGFRLGNTIIRAEIYPDSREKVFRAEKSVQK</sequence>
<dbReference type="InterPro" id="IPR056813">
    <property type="entry name" value="GIL1_IRKI_C"/>
</dbReference>
<accession>A0ABD3GGY9</accession>
<name>A0ABD3GGY9_9MARC</name>
<organism evidence="2 3">
    <name type="scientific">Riccia sorocarpa</name>
    <dbReference type="NCBI Taxonomy" id="122646"/>
    <lineage>
        <taxon>Eukaryota</taxon>
        <taxon>Viridiplantae</taxon>
        <taxon>Streptophyta</taxon>
        <taxon>Embryophyta</taxon>
        <taxon>Marchantiophyta</taxon>
        <taxon>Marchantiopsida</taxon>
        <taxon>Marchantiidae</taxon>
        <taxon>Marchantiales</taxon>
        <taxon>Ricciaceae</taxon>
        <taxon>Riccia</taxon>
    </lineage>
</organism>
<dbReference type="Proteomes" id="UP001633002">
    <property type="component" value="Unassembled WGS sequence"/>
</dbReference>
<dbReference type="PANTHER" id="PTHR31161">
    <property type="entry name" value="PROTEIN GRAVITROPIC IN THE LIGHT 1"/>
    <property type="match status" value="1"/>
</dbReference>
<feature type="domain" description="GIL1/IRKI C-terminal" evidence="1">
    <location>
        <begin position="376"/>
        <end position="421"/>
    </location>
</feature>
<evidence type="ECO:0000313" key="2">
    <source>
        <dbReference type="EMBL" id="KAL3677452.1"/>
    </source>
</evidence>
<keyword evidence="3" id="KW-1185">Reference proteome</keyword>